<keyword evidence="1" id="KW-1133">Transmembrane helix</keyword>
<feature type="transmembrane region" description="Helical" evidence="1">
    <location>
        <begin position="108"/>
        <end position="131"/>
    </location>
</feature>
<sequence>MATSSPVWTVLLAVSGVWRHRACLSMLPIIEALLVAWCATLAFRIALVVLRGSWPDRGLARHVFPTLAGGGTILLLMSSAYAQMESPLAIGLLLAAAYSFLRGSRWGLVWLSFAALTRLEMLPLLALALVFAAGVRKVVDASIAAATVVAVFAGFLFWQFGVVLPNSMHAKSIGYGLSHSDAFGQFFPPRLTGHFFLCGLLGFFLCVLIDCSFGTRPAGEKDFRWLPAISFSWGMIVILEYTVESAMMFDWYLPLIYVPLLLGLLLYRPAGNASLWLRGTLLSTAILGLTTIMIHPVKSFARLLVPIVRGTPEAVGQFDGFAGFRVHQYFEVGATLHATCPSGRVMSPEIGALGFGFEGHVDDAFGIASPLALAFQPLRSGAASGGVPAGYVHALHPDVIVSYDFLATEVTNDAELMKEYRLTGITSAMHSSTTGRQIEAGWMGSRHLNVFVLRGGRCDTGAVASGLGNLRF</sequence>
<evidence type="ECO:0000256" key="1">
    <source>
        <dbReference type="SAM" id="Phobius"/>
    </source>
</evidence>
<keyword evidence="3" id="KW-1185">Reference proteome</keyword>
<gene>
    <name evidence="2" type="ORF">GRAN_4202</name>
</gene>
<feature type="transmembrane region" description="Helical" evidence="1">
    <location>
        <begin position="62"/>
        <end position="82"/>
    </location>
</feature>
<dbReference type="Proteomes" id="UP000289437">
    <property type="component" value="Unassembled WGS sequence"/>
</dbReference>
<reference evidence="2 3" key="1">
    <citation type="submission" date="2018-11" db="EMBL/GenBank/DDBJ databases">
        <authorList>
            <person name="Mardanov A.V."/>
            <person name="Ravin N.V."/>
            <person name="Dedysh S.N."/>
        </authorList>
    </citation>
    <scope>NUCLEOTIDE SEQUENCE [LARGE SCALE GENOMIC DNA]</scope>
    <source>
        <strain evidence="2 3">AF10</strain>
    </source>
</reference>
<name>A0A4Q0SZM7_9BACT</name>
<dbReference type="AlphaFoldDB" id="A0A4Q0SZM7"/>
<feature type="transmembrane region" description="Helical" evidence="1">
    <location>
        <begin position="29"/>
        <end position="50"/>
    </location>
</feature>
<comment type="caution">
    <text evidence="2">The sequence shown here is derived from an EMBL/GenBank/DDBJ whole genome shotgun (WGS) entry which is preliminary data.</text>
</comment>
<feature type="transmembrane region" description="Helical" evidence="1">
    <location>
        <begin position="138"/>
        <end position="158"/>
    </location>
</feature>
<keyword evidence="1" id="KW-0812">Transmembrane</keyword>
<evidence type="ECO:0000313" key="3">
    <source>
        <dbReference type="Proteomes" id="UP000289437"/>
    </source>
</evidence>
<reference evidence="3" key="2">
    <citation type="submission" date="2019-02" db="EMBL/GenBank/DDBJ databases">
        <title>Granulicella sibirica sp. nov., a psychrotolerant acidobacterium isolated from an organic soil layer in forested tundra, West Siberia.</title>
        <authorList>
            <person name="Oshkin I.Y."/>
            <person name="Kulichevskaya I.S."/>
            <person name="Rijpstra W.I.C."/>
            <person name="Sinninghe Damste J.S."/>
            <person name="Rakitin A.L."/>
            <person name="Ravin N.V."/>
            <person name="Dedysh S.N."/>
        </authorList>
    </citation>
    <scope>NUCLEOTIDE SEQUENCE [LARGE SCALE GENOMIC DNA]</scope>
    <source>
        <strain evidence="3">AF10</strain>
    </source>
</reference>
<keyword evidence="1" id="KW-0472">Membrane</keyword>
<dbReference type="EMBL" id="RDSM01000003">
    <property type="protein sequence ID" value="RXH55098.1"/>
    <property type="molecule type" value="Genomic_DNA"/>
</dbReference>
<feature type="transmembrane region" description="Helical" evidence="1">
    <location>
        <begin position="193"/>
        <end position="213"/>
    </location>
</feature>
<feature type="transmembrane region" description="Helical" evidence="1">
    <location>
        <begin position="279"/>
        <end position="297"/>
    </location>
</feature>
<accession>A0A4Q0SZM7</accession>
<organism evidence="2 3">
    <name type="scientific">Granulicella sibirica</name>
    <dbReference type="NCBI Taxonomy" id="2479048"/>
    <lineage>
        <taxon>Bacteria</taxon>
        <taxon>Pseudomonadati</taxon>
        <taxon>Acidobacteriota</taxon>
        <taxon>Terriglobia</taxon>
        <taxon>Terriglobales</taxon>
        <taxon>Acidobacteriaceae</taxon>
        <taxon>Granulicella</taxon>
    </lineage>
</organism>
<feature type="transmembrane region" description="Helical" evidence="1">
    <location>
        <begin position="249"/>
        <end position="267"/>
    </location>
</feature>
<proteinExistence type="predicted"/>
<feature type="transmembrane region" description="Helical" evidence="1">
    <location>
        <begin position="225"/>
        <end position="243"/>
    </location>
</feature>
<evidence type="ECO:0000313" key="2">
    <source>
        <dbReference type="EMBL" id="RXH55098.1"/>
    </source>
</evidence>
<protein>
    <submittedName>
        <fullName evidence="2">Uncharacterized protein</fullName>
    </submittedName>
</protein>